<sequence length="322" mass="37151">MKLGKIMSSNHFDGNYYFNPFNFSTHSFWQVLKWMITRKPVKWPESVSVNQQKKLKERVSSDELEVTYVTHSTVLIQIDGKNILTDPIWSERASPFSYIGPKRVSLPGIQFKDLPPIDFVLISHNHYDHMDMPTLQKLQADYSPVFYVPMGNQKFLLSKGLKKVLEMDWWDEVSLYSSNQLIFVPAQHFSARGLFDRNRTLWGGFMIKTSNQSVYFAGDSGYGPHFKAIRSRLGAPTLACLPIGAYEPRWIMQSIHLSPAEALQAHLDLNAKQSLAIHFGTFQLTDEGIKEPVKILRQEMQTKQIPFEQFWVLNPGECKQIY</sequence>
<dbReference type="AlphaFoldDB" id="A0A0C1JLR9"/>
<dbReference type="GO" id="GO:0070290">
    <property type="term" value="F:N-acylphosphatidylethanolamine-specific phospholipase D activity"/>
    <property type="evidence" value="ECO:0007669"/>
    <property type="project" value="UniProtKB-EC"/>
</dbReference>
<evidence type="ECO:0000313" key="2">
    <source>
        <dbReference type="EMBL" id="KIC72215.1"/>
    </source>
</evidence>
<dbReference type="InterPro" id="IPR001279">
    <property type="entry name" value="Metallo-B-lactamas"/>
</dbReference>
<keyword evidence="2" id="KW-0378">Hydrolase</keyword>
<dbReference type="GO" id="GO:0008270">
    <property type="term" value="F:zinc ion binding"/>
    <property type="evidence" value="ECO:0007669"/>
    <property type="project" value="InterPro"/>
</dbReference>
<dbReference type="InterPro" id="IPR024884">
    <property type="entry name" value="NAPE-PLD"/>
</dbReference>
<feature type="domain" description="Metallo-beta-lactamase" evidence="1">
    <location>
        <begin position="82"/>
        <end position="279"/>
    </location>
</feature>
<dbReference type="Pfam" id="PF12706">
    <property type="entry name" value="Lactamase_B_2"/>
    <property type="match status" value="1"/>
</dbReference>
<dbReference type="PANTHER" id="PTHR15032:SF4">
    <property type="entry name" value="N-ACYL-PHOSPHATIDYLETHANOLAMINE-HYDROLYZING PHOSPHOLIPASE D"/>
    <property type="match status" value="1"/>
</dbReference>
<evidence type="ECO:0000259" key="1">
    <source>
        <dbReference type="Pfam" id="PF12706"/>
    </source>
</evidence>
<reference evidence="2 3" key="1">
    <citation type="journal article" date="2014" name="Mol. Biol. Evol.">
        <title>Massive expansion of Ubiquitination-related gene families within the Chlamydiae.</title>
        <authorList>
            <person name="Domman D."/>
            <person name="Collingro A."/>
            <person name="Lagkouvardos I."/>
            <person name="Gehre L."/>
            <person name="Weinmaier T."/>
            <person name="Rattei T."/>
            <person name="Subtil A."/>
            <person name="Horn M."/>
        </authorList>
    </citation>
    <scope>NUCLEOTIDE SEQUENCE [LARGE SCALE GENOMIC DNA]</scope>
    <source>
        <strain evidence="2 3">EI2</strain>
    </source>
</reference>
<dbReference type="PIRSF" id="PIRSF038896">
    <property type="entry name" value="NAPE-PLD"/>
    <property type="match status" value="1"/>
</dbReference>
<dbReference type="EC" id="3.1.4.54" evidence="2"/>
<dbReference type="InterPro" id="IPR036866">
    <property type="entry name" value="RibonucZ/Hydroxyglut_hydro"/>
</dbReference>
<gene>
    <name evidence="2" type="primary">napEpld</name>
    <name evidence="2" type="ORF">DB44_CN00210</name>
</gene>
<dbReference type="EMBL" id="JSAN01000060">
    <property type="protein sequence ID" value="KIC72215.1"/>
    <property type="molecule type" value="Genomic_DNA"/>
</dbReference>
<protein>
    <submittedName>
        <fullName evidence="2">N-acyl-phosphatidylethanolamine-hydrolyzing phospholipase D</fullName>
        <ecNumber evidence="2">3.1.4.54</ecNumber>
    </submittedName>
</protein>
<dbReference type="Proteomes" id="UP000031465">
    <property type="component" value="Unassembled WGS sequence"/>
</dbReference>
<comment type="caution">
    <text evidence="2">The sequence shown here is derived from an EMBL/GenBank/DDBJ whole genome shotgun (WGS) entry which is preliminary data.</text>
</comment>
<dbReference type="SUPFAM" id="SSF56281">
    <property type="entry name" value="Metallo-hydrolase/oxidoreductase"/>
    <property type="match status" value="1"/>
</dbReference>
<dbReference type="PANTHER" id="PTHR15032">
    <property type="entry name" value="N-ACYL-PHOSPHATIDYLETHANOLAMINE-HYDROLYZING PHOSPHOLIPASE D"/>
    <property type="match status" value="1"/>
</dbReference>
<proteinExistence type="predicted"/>
<name>A0A0C1JLR9_9BACT</name>
<dbReference type="GO" id="GO:0005737">
    <property type="term" value="C:cytoplasm"/>
    <property type="evidence" value="ECO:0007669"/>
    <property type="project" value="TreeGrafter"/>
</dbReference>
<accession>A0A0C1JLR9</accession>
<dbReference type="PATRIC" id="fig|362787.3.peg.918"/>
<evidence type="ECO:0000313" key="3">
    <source>
        <dbReference type="Proteomes" id="UP000031465"/>
    </source>
</evidence>
<dbReference type="Gene3D" id="3.60.15.10">
    <property type="entry name" value="Ribonuclease Z/Hydroxyacylglutathione hydrolase-like"/>
    <property type="match status" value="1"/>
</dbReference>
<organism evidence="2 3">
    <name type="scientific">Candidatus Protochlamydia amoebophila</name>
    <dbReference type="NCBI Taxonomy" id="362787"/>
    <lineage>
        <taxon>Bacteria</taxon>
        <taxon>Pseudomonadati</taxon>
        <taxon>Chlamydiota</taxon>
        <taxon>Chlamydiia</taxon>
        <taxon>Parachlamydiales</taxon>
        <taxon>Parachlamydiaceae</taxon>
        <taxon>Candidatus Protochlamydia</taxon>
    </lineage>
</organism>